<keyword evidence="2" id="KW-1185">Reference proteome</keyword>
<comment type="caution">
    <text evidence="1">The sequence shown here is derived from an EMBL/GenBank/DDBJ whole genome shotgun (WGS) entry which is preliminary data.</text>
</comment>
<proteinExistence type="predicted"/>
<accession>A0ABD3UHP0</accession>
<dbReference type="EMBL" id="JBJXBP010000001">
    <property type="protein sequence ID" value="KAL3849044.1"/>
    <property type="molecule type" value="Genomic_DNA"/>
</dbReference>
<dbReference type="AlphaFoldDB" id="A0ABD3UHP0"/>
<reference evidence="1 2" key="1">
    <citation type="submission" date="2024-12" db="EMBL/GenBank/DDBJ databases">
        <title>The unique morphological basis and parallel evolutionary history of personate flowers in Penstemon.</title>
        <authorList>
            <person name="Depatie T.H."/>
            <person name="Wessinger C.A."/>
        </authorList>
    </citation>
    <scope>NUCLEOTIDE SEQUENCE [LARGE SCALE GENOMIC DNA]</scope>
    <source>
        <strain evidence="1">WTNN_2</strain>
        <tissue evidence="1">Leaf</tissue>
    </source>
</reference>
<evidence type="ECO:0000313" key="2">
    <source>
        <dbReference type="Proteomes" id="UP001634393"/>
    </source>
</evidence>
<organism evidence="1 2">
    <name type="scientific">Penstemon smallii</name>
    <dbReference type="NCBI Taxonomy" id="265156"/>
    <lineage>
        <taxon>Eukaryota</taxon>
        <taxon>Viridiplantae</taxon>
        <taxon>Streptophyta</taxon>
        <taxon>Embryophyta</taxon>
        <taxon>Tracheophyta</taxon>
        <taxon>Spermatophyta</taxon>
        <taxon>Magnoliopsida</taxon>
        <taxon>eudicotyledons</taxon>
        <taxon>Gunneridae</taxon>
        <taxon>Pentapetalae</taxon>
        <taxon>asterids</taxon>
        <taxon>lamiids</taxon>
        <taxon>Lamiales</taxon>
        <taxon>Plantaginaceae</taxon>
        <taxon>Cheloneae</taxon>
        <taxon>Penstemon</taxon>
    </lineage>
</organism>
<dbReference type="Proteomes" id="UP001634393">
    <property type="component" value="Unassembled WGS sequence"/>
</dbReference>
<sequence length="94" mass="10885">MVTGGDRISLRLSEPIDTILTLIRTQFCNRQMNVEMSQPPKNSSKSVQILCMIRDMSRLINDRFFFLIVDINHGTIEGQNLTCIGQCIQAWRRR</sequence>
<name>A0ABD3UHP0_9LAMI</name>
<gene>
    <name evidence="1" type="ORF">ACJIZ3_010926</name>
</gene>
<evidence type="ECO:0000313" key="1">
    <source>
        <dbReference type="EMBL" id="KAL3849044.1"/>
    </source>
</evidence>
<protein>
    <submittedName>
        <fullName evidence="1">Uncharacterized protein</fullName>
    </submittedName>
</protein>